<evidence type="ECO:0000256" key="1">
    <source>
        <dbReference type="SAM" id="Coils"/>
    </source>
</evidence>
<feature type="region of interest" description="Disordered" evidence="2">
    <location>
        <begin position="541"/>
        <end position="564"/>
    </location>
</feature>
<dbReference type="KEGG" id="meh:M301_0091"/>
<dbReference type="eggNOG" id="COG3170">
    <property type="taxonomic scope" value="Bacteria"/>
</dbReference>
<accession>D7DK94</accession>
<dbReference type="AlphaFoldDB" id="D7DK94"/>
<feature type="coiled-coil region" evidence="1">
    <location>
        <begin position="259"/>
        <end position="293"/>
    </location>
</feature>
<feature type="region of interest" description="Disordered" evidence="2">
    <location>
        <begin position="101"/>
        <end position="206"/>
    </location>
</feature>
<evidence type="ECO:0000256" key="2">
    <source>
        <dbReference type="SAM" id="MobiDB-lite"/>
    </source>
</evidence>
<sequence>MGDAELKSNLGEKFLATVNVTDIESAPEPSCFSATDVGDVPAIKRASVNLKAVNGNYHLTISSNDVITEPIVNLRISFLCEPNVNREYVLLLDPAPISAAEKASTNDVSANNEPSSSDTKKKNRKSQQTSSKKSSTPEAAEQIDEATPEQAVVKKAPKKKKPKKISSVDEKLNEAYIGKPITSPTPQPSSSPESKVNANVSEHKSSADKPFLVISAGNTNVTQGSDKPGLSLRLATEIDVTRPDEVAAVQSVTDTMDEATVMSNRLAHLEKQIATLQSRNAQLVTEAQMAKEENERFDWLKYLKIALGILVALVFLELLRRKFAKREIHIKDTWFDDEYPDDTDDSPNKLNVSSANEFNAHNAKASSFDEPNFNETPMHHLNPADAQAMSKTEKEEHGTIIEDADVFIEHGRPALAIQLLQNHLSDSPEDSPAIWLKLLNLLSKEGSEAEYDSAVIECNKHFNIRAATFNSDSTADDSSIEDYPHIITRLEGVWGSPYAVGFLNDLIFNKRSQPREGLNQGAFNDLFFLKNIAKDLEHANPTTFRTSSDAPDSNQASRPPKANQASVAAINIENTSFNDALFTDIEPLTDIGNDPKEELNDTQLSTKANFNSFNDETSYEVNMIPHDEVQPAPNTKDEALEFEIPEKVVIAKDDDLLFVAEEINFSLPTEKVEYATEQKANMLNEEIVLGGGENVTTDKNGHLDFSLEFPDDDKPKAKSKTKANSAKNQSESNEIEWDLPTIEPEIKPKANK</sequence>
<feature type="compositionally biased region" description="Polar residues" evidence="2">
    <location>
        <begin position="103"/>
        <end position="117"/>
    </location>
</feature>
<feature type="compositionally biased region" description="Basic residues" evidence="2">
    <location>
        <begin position="155"/>
        <end position="164"/>
    </location>
</feature>
<keyword evidence="1" id="KW-0175">Coiled coil</keyword>
<dbReference type="Proteomes" id="UP000000383">
    <property type="component" value="Chromosome"/>
</dbReference>
<evidence type="ECO:0000259" key="3">
    <source>
        <dbReference type="Pfam" id="PF25800"/>
    </source>
</evidence>
<proteinExistence type="predicted"/>
<name>D7DK94_METV0</name>
<dbReference type="EMBL" id="CP002056">
    <property type="protein sequence ID" value="ADI28479.1"/>
    <property type="molecule type" value="Genomic_DNA"/>
</dbReference>
<feature type="region of interest" description="Disordered" evidence="2">
    <location>
        <begin position="692"/>
        <end position="752"/>
    </location>
</feature>
<reference evidence="5" key="1">
    <citation type="submission" date="2010-05" db="EMBL/GenBank/DDBJ databases">
        <title>Complete sequence of Methylotenera sp. 301.</title>
        <authorList>
            <person name="Lucas S."/>
            <person name="Copeland A."/>
            <person name="Lapidus A."/>
            <person name="Cheng J.-F."/>
            <person name="Bruce D."/>
            <person name="Goodwin L."/>
            <person name="Pitluck S."/>
            <person name="Clum A."/>
            <person name="Land M."/>
            <person name="Hauser L."/>
            <person name="Kyrpides N."/>
            <person name="Ivanova N."/>
            <person name="Chistoservova L."/>
            <person name="Kalyuzhnaya M."/>
            <person name="Woyke T."/>
        </authorList>
    </citation>
    <scope>NUCLEOTIDE SEQUENCE [LARGE SCALE GENOMIC DNA]</scope>
    <source>
        <strain evidence="5">301</strain>
    </source>
</reference>
<dbReference type="InterPro" id="IPR057840">
    <property type="entry name" value="FimV_N"/>
</dbReference>
<keyword evidence="5" id="KW-1185">Reference proteome</keyword>
<feature type="compositionally biased region" description="Polar residues" evidence="2">
    <location>
        <begin position="541"/>
        <end position="557"/>
    </location>
</feature>
<reference evidence="4 5" key="2">
    <citation type="journal article" date="2011" name="J. Bacteriol.">
        <title>Genomes of three methylotrophs from a single niche uncover genetic and metabolic divergence of Methylophilaceae.</title>
        <authorList>
            <person name="Lapidus A."/>
            <person name="Clum A."/>
            <person name="Labutti K."/>
            <person name="Kaluzhnaya M.G."/>
            <person name="Lim S."/>
            <person name="Beck D.A."/>
            <person name="Glavina Del Rio T."/>
            <person name="Nolan M."/>
            <person name="Mavromatis K."/>
            <person name="Huntemann M."/>
            <person name="Lucas S."/>
            <person name="Lidstrom M.E."/>
            <person name="Ivanova N."/>
            <person name="Chistoserdova L."/>
        </authorList>
    </citation>
    <scope>NUCLEOTIDE SEQUENCE [LARGE SCALE GENOMIC DNA]</scope>
    <source>
        <strain evidence="4 5">301</strain>
    </source>
</reference>
<feature type="compositionally biased region" description="Low complexity" evidence="2">
    <location>
        <begin position="126"/>
        <end position="136"/>
    </location>
</feature>
<dbReference type="Pfam" id="PF25800">
    <property type="entry name" value="FimV_N"/>
    <property type="match status" value="1"/>
</dbReference>
<protein>
    <recommendedName>
        <fullName evidence="3">FimV N-terminal domain-containing protein</fullName>
    </recommendedName>
</protein>
<feature type="domain" description="FimV N-terminal" evidence="3">
    <location>
        <begin position="1"/>
        <end position="94"/>
    </location>
</feature>
<gene>
    <name evidence="4" type="ordered locus">M301_0091</name>
</gene>
<evidence type="ECO:0000313" key="5">
    <source>
        <dbReference type="Proteomes" id="UP000000383"/>
    </source>
</evidence>
<organism evidence="4 5">
    <name type="scientific">Methylotenera versatilis (strain 301)</name>
    <dbReference type="NCBI Taxonomy" id="666681"/>
    <lineage>
        <taxon>Bacteria</taxon>
        <taxon>Pseudomonadati</taxon>
        <taxon>Pseudomonadota</taxon>
        <taxon>Betaproteobacteria</taxon>
        <taxon>Nitrosomonadales</taxon>
        <taxon>Methylophilaceae</taxon>
        <taxon>Methylotenera</taxon>
    </lineage>
</organism>
<dbReference type="HOGENOM" id="CLU_369991_0_0_4"/>
<evidence type="ECO:0000313" key="4">
    <source>
        <dbReference type="EMBL" id="ADI28479.1"/>
    </source>
</evidence>